<accession>A0ABT1CBB5</accession>
<comment type="caution">
    <text evidence="1">The sequence shown here is derived from an EMBL/GenBank/DDBJ whole genome shotgun (WGS) entry which is preliminary data.</text>
</comment>
<keyword evidence="2" id="KW-1185">Reference proteome</keyword>
<dbReference type="EMBL" id="JAMXQS010000010">
    <property type="protein sequence ID" value="MCO6052114.1"/>
    <property type="molecule type" value="Genomic_DNA"/>
</dbReference>
<evidence type="ECO:0000313" key="2">
    <source>
        <dbReference type="Proteomes" id="UP001205906"/>
    </source>
</evidence>
<organism evidence="1 2">
    <name type="scientific">Mesorhizobium liriopis</name>
    <dbReference type="NCBI Taxonomy" id="2953882"/>
    <lineage>
        <taxon>Bacteria</taxon>
        <taxon>Pseudomonadati</taxon>
        <taxon>Pseudomonadota</taxon>
        <taxon>Alphaproteobacteria</taxon>
        <taxon>Hyphomicrobiales</taxon>
        <taxon>Phyllobacteriaceae</taxon>
        <taxon>Mesorhizobium</taxon>
    </lineage>
</organism>
<dbReference type="RefSeq" id="WP_252822322.1">
    <property type="nucleotide sequence ID" value="NZ_JAMXQS010000010.1"/>
</dbReference>
<dbReference type="Proteomes" id="UP001205906">
    <property type="component" value="Unassembled WGS sequence"/>
</dbReference>
<evidence type="ECO:0008006" key="3">
    <source>
        <dbReference type="Google" id="ProtNLM"/>
    </source>
</evidence>
<reference evidence="1 2" key="1">
    <citation type="submission" date="2022-06" db="EMBL/GenBank/DDBJ databases">
        <title>Mesorhizobium sp. strain RP14 Genome sequencing and assembly.</title>
        <authorList>
            <person name="Kim I."/>
        </authorList>
    </citation>
    <scope>NUCLEOTIDE SEQUENCE [LARGE SCALE GENOMIC DNA]</scope>
    <source>
        <strain evidence="2">RP14(2022)</strain>
    </source>
</reference>
<evidence type="ECO:0000313" key="1">
    <source>
        <dbReference type="EMBL" id="MCO6052114.1"/>
    </source>
</evidence>
<proteinExistence type="predicted"/>
<gene>
    <name evidence="1" type="ORF">NGM99_20205</name>
</gene>
<sequence>MEQPHDFASLLEELIEAAQPAVSVPLSPSVDYLAALEDIETVSLPASAQDAVAAYRDFSLEDEFTALIEEKHAVGLIEAPSLVPDEIAVELGLALCGPSDLPQVRRLFALHNHPDRVAPHLRENAEKRMQIANSLIDEALSRYR</sequence>
<protein>
    <recommendedName>
        <fullName evidence="3">Molecular chaperone DnaJ</fullName>
    </recommendedName>
</protein>
<name>A0ABT1CBB5_9HYPH</name>